<feature type="compositionally biased region" description="Basic and acidic residues" evidence="2">
    <location>
        <begin position="344"/>
        <end position="353"/>
    </location>
</feature>
<protein>
    <submittedName>
        <fullName evidence="4">PIR protein CIR protein</fullName>
    </submittedName>
</protein>
<accession>A0A6V7S835</accession>
<feature type="coiled-coil region" evidence="1">
    <location>
        <begin position="187"/>
        <end position="214"/>
    </location>
</feature>
<sequence length="837" mass="93538">MSEGVCKIFLKIDILFKDGKPDLEEVNKFDKYRRYCPIDRTGIKICANDIEGTAALYSRLLDDLFQRPQNAQKRENNDDQYIEYILIWLGNILFQRESYTSSTLIDFYNNHLKNDHLPFNYNYMIERKNDLLNANIEYMRRFYLLFNEICYITLKYPKVNPNVIEIKKDSTNFYNKYASLYRDINECESYLKLLNNLETIYENLKRSLIKNRQNRLLKGILNVNFKSLPPTKKANKKSTIGFECPKCKKINSKAEEKKRKSVPKVSKPVDSISSPTAPPLPPQQAQSTPVPAPPEKPKEGRTSQQGEQKPPEPSPPLTTEIQKGSPDSQGSPNAKVGQLSNQKDTSKGSDSDQHNTANEIGRQGDGIVHKSEQSQDGQQQILNPKQGNSDGSENSDQKPSTNEPEKQPPQSETKEPSPSEISQQTQLHSAQPEPQDIPESKKPQKEGPSHPNGQDASKIDPKVSGSENGNPNDGANGSGAPSGGAGDPPSGPDAPGQGGKSDITNPPDQAGTSNTSERSIDLKSSFLGVLLNTTENFHKAFQFIEKNQQKVKDATDKISSVYNSAVDNLKSTYNAYRSYFSDIINNITIQLNQDDTPSKLGNSGNIPQNSDKSQKNGDTSLPPTKDPPEKDPQPNSPSTSPIDPAQQKQSSLQSHPITPKTPQVDTLNHKTTDKANSQLVKSLSSDPILKKSWSIFPTTWNGSEDCRPKINFMNTTLVCCTSEQCSITGISVILVLIPIILLIMYKYLSSGRKREMKRKKNMKKVINSIGGTRPVQIIINAPSQKKKTKKSINPVYREKSSLLNIYKLMQADPVPFINLFFLLIFFVYKRKLNSLEL</sequence>
<dbReference type="Pfam" id="PF06022">
    <property type="entry name" value="Cir_Bir_Yir"/>
    <property type="match status" value="1"/>
</dbReference>
<feature type="compositionally biased region" description="Gly residues" evidence="2">
    <location>
        <begin position="476"/>
        <end position="486"/>
    </location>
</feature>
<evidence type="ECO:0000256" key="2">
    <source>
        <dbReference type="SAM" id="MobiDB-lite"/>
    </source>
</evidence>
<feature type="compositionally biased region" description="Basic and acidic residues" evidence="2">
    <location>
        <begin position="438"/>
        <end position="448"/>
    </location>
</feature>
<name>A0A6V7S835_PLAVN</name>
<dbReference type="NCBIfam" id="TIGR01590">
    <property type="entry name" value="yir-bir-cir_Pla"/>
    <property type="match status" value="1"/>
</dbReference>
<keyword evidence="1" id="KW-0175">Coiled coil</keyword>
<dbReference type="Proteomes" id="UP000515308">
    <property type="component" value="Chromosome PVLDE_09"/>
</dbReference>
<feature type="compositionally biased region" description="Polar residues" evidence="2">
    <location>
        <begin position="502"/>
        <end position="517"/>
    </location>
</feature>
<keyword evidence="3" id="KW-0472">Membrane</keyword>
<keyword evidence="3" id="KW-0812">Transmembrane</keyword>
<feature type="compositionally biased region" description="Low complexity" evidence="2">
    <location>
        <begin position="263"/>
        <end position="275"/>
    </location>
</feature>
<dbReference type="VEuPathDB" id="PlasmoDB:PVLDE_0904790"/>
<feature type="compositionally biased region" description="Polar residues" evidence="2">
    <location>
        <begin position="419"/>
        <end position="429"/>
    </location>
</feature>
<dbReference type="EMBL" id="LR865371">
    <property type="protein sequence ID" value="CAD2092366.1"/>
    <property type="molecule type" value="Genomic_DNA"/>
</dbReference>
<gene>
    <name evidence="4" type="ORF">PVLDE_0904790</name>
</gene>
<evidence type="ECO:0000313" key="5">
    <source>
        <dbReference type="Proteomes" id="UP000515308"/>
    </source>
</evidence>
<evidence type="ECO:0000256" key="1">
    <source>
        <dbReference type="SAM" id="Coils"/>
    </source>
</evidence>
<feature type="compositionally biased region" description="Polar residues" evidence="2">
    <location>
        <begin position="636"/>
        <end position="666"/>
    </location>
</feature>
<feature type="transmembrane region" description="Helical" evidence="3">
    <location>
        <begin position="727"/>
        <end position="748"/>
    </location>
</feature>
<proteinExistence type="predicted"/>
<feature type="compositionally biased region" description="Polar residues" evidence="2">
    <location>
        <begin position="595"/>
        <end position="622"/>
    </location>
</feature>
<feature type="compositionally biased region" description="Polar residues" evidence="2">
    <location>
        <begin position="317"/>
        <end position="343"/>
    </location>
</feature>
<feature type="region of interest" description="Disordered" evidence="2">
    <location>
        <begin position="254"/>
        <end position="519"/>
    </location>
</feature>
<dbReference type="AlphaFoldDB" id="A0A6V7S835"/>
<feature type="compositionally biased region" description="Polar residues" evidence="2">
    <location>
        <begin position="374"/>
        <end position="402"/>
    </location>
</feature>
<feature type="region of interest" description="Disordered" evidence="2">
    <location>
        <begin position="595"/>
        <end position="673"/>
    </location>
</feature>
<dbReference type="InterPro" id="IPR006477">
    <property type="entry name" value="Yir_bir_cir"/>
</dbReference>
<keyword evidence="3" id="KW-1133">Transmembrane helix</keyword>
<evidence type="ECO:0000313" key="4">
    <source>
        <dbReference type="EMBL" id="CAD2092366.1"/>
    </source>
</evidence>
<organism evidence="4 5">
    <name type="scientific">Plasmodium vinckei lentum</name>
    <dbReference type="NCBI Taxonomy" id="138297"/>
    <lineage>
        <taxon>Eukaryota</taxon>
        <taxon>Sar</taxon>
        <taxon>Alveolata</taxon>
        <taxon>Apicomplexa</taxon>
        <taxon>Aconoidasida</taxon>
        <taxon>Haemosporida</taxon>
        <taxon>Plasmodiidae</taxon>
        <taxon>Plasmodium</taxon>
        <taxon>Plasmodium (Vinckeia)</taxon>
    </lineage>
</organism>
<evidence type="ECO:0000256" key="3">
    <source>
        <dbReference type="SAM" id="Phobius"/>
    </source>
</evidence>
<reference evidence="4 5" key="1">
    <citation type="submission" date="2020-08" db="EMBL/GenBank/DDBJ databases">
        <authorList>
            <person name="Ramaprasad A."/>
        </authorList>
    </citation>
    <scope>NUCLEOTIDE SEQUENCE [LARGE SCALE GENOMIC DNA]</scope>
</reference>
<feature type="transmembrane region" description="Helical" evidence="3">
    <location>
        <begin position="808"/>
        <end position="828"/>
    </location>
</feature>